<proteinExistence type="predicted"/>
<dbReference type="Gene3D" id="3.40.50.1820">
    <property type="entry name" value="alpha/beta hydrolase"/>
    <property type="match status" value="1"/>
</dbReference>
<dbReference type="RefSeq" id="WP_115170899.1">
    <property type="nucleotide sequence ID" value="NZ_UGYW01000002.1"/>
</dbReference>
<reference evidence="3 4" key="1">
    <citation type="submission" date="2018-06" db="EMBL/GenBank/DDBJ databases">
        <authorList>
            <consortium name="Pathogen Informatics"/>
            <person name="Doyle S."/>
        </authorList>
    </citation>
    <scope>NUCLEOTIDE SEQUENCE [LARGE SCALE GENOMIC DNA]</scope>
    <source>
        <strain evidence="3 4">NCTC11388</strain>
    </source>
</reference>
<dbReference type="Proteomes" id="UP000254893">
    <property type="component" value="Unassembled WGS sequence"/>
</dbReference>
<sequence>MKYPILLVVFGLFTSFAYAQSLKPGFEKEEYRTMLTLMSQVKEHPVYQDFTLRYTSPVMGLENRWWLWTSDEHKQAVIGIRGTVSSSESWLANFYAAMIPAKGQLQLDDSRIFEYNFSEDPKAAVHVGWTFSTGFLSADILPHLDSCYKAGIKDIYITGHSQGGAISYLLTSQLRHLQQQGQLPADIQFKTYSSAAPKVGNLYYAYQYEADTQIGWAFNVINTMDWVPETPFSVQKLDDFNEINPFPQLEKAIQKQSFGKKTVIKHYLNRIKKPTEKSQKNIEKLLGHKVFTFLKKKYPYLVEPKYFPSSNYMRAGQHIVLKPDSSYTNSFPNDIKQPFMHHSFKSYFYLLDKL</sequence>
<dbReference type="PANTHER" id="PTHR45856:SF24">
    <property type="entry name" value="FUNGAL LIPASE-LIKE DOMAIN-CONTAINING PROTEIN"/>
    <property type="match status" value="1"/>
</dbReference>
<dbReference type="AlphaFoldDB" id="A0A380CP65"/>
<dbReference type="EMBL" id="UGYW01000002">
    <property type="protein sequence ID" value="SUJ24007.1"/>
    <property type="molecule type" value="Genomic_DNA"/>
</dbReference>
<keyword evidence="1" id="KW-0732">Signal</keyword>
<evidence type="ECO:0000256" key="1">
    <source>
        <dbReference type="SAM" id="SignalP"/>
    </source>
</evidence>
<dbReference type="GO" id="GO:0006629">
    <property type="term" value="P:lipid metabolic process"/>
    <property type="evidence" value="ECO:0007669"/>
    <property type="project" value="InterPro"/>
</dbReference>
<dbReference type="Pfam" id="PF01764">
    <property type="entry name" value="Lipase_3"/>
    <property type="match status" value="1"/>
</dbReference>
<protein>
    <submittedName>
        <fullName evidence="3">Predicted lipase</fullName>
    </submittedName>
</protein>
<name>A0A380CP65_SPHSI</name>
<dbReference type="InterPro" id="IPR002921">
    <property type="entry name" value="Fungal_lipase-type"/>
</dbReference>
<evidence type="ECO:0000313" key="4">
    <source>
        <dbReference type="Proteomes" id="UP000254893"/>
    </source>
</evidence>
<evidence type="ECO:0000259" key="2">
    <source>
        <dbReference type="Pfam" id="PF01764"/>
    </source>
</evidence>
<organism evidence="3 4">
    <name type="scientific">Sphingobacterium spiritivorum</name>
    <name type="common">Flavobacterium spiritivorum</name>
    <dbReference type="NCBI Taxonomy" id="258"/>
    <lineage>
        <taxon>Bacteria</taxon>
        <taxon>Pseudomonadati</taxon>
        <taxon>Bacteroidota</taxon>
        <taxon>Sphingobacteriia</taxon>
        <taxon>Sphingobacteriales</taxon>
        <taxon>Sphingobacteriaceae</taxon>
        <taxon>Sphingobacterium</taxon>
    </lineage>
</organism>
<gene>
    <name evidence="3" type="ORF">NCTC11388_03420</name>
</gene>
<feature type="chain" id="PRO_5016855445" evidence="1">
    <location>
        <begin position="20"/>
        <end position="354"/>
    </location>
</feature>
<dbReference type="InterPro" id="IPR029058">
    <property type="entry name" value="AB_hydrolase_fold"/>
</dbReference>
<dbReference type="SUPFAM" id="SSF53474">
    <property type="entry name" value="alpha/beta-Hydrolases"/>
    <property type="match status" value="1"/>
</dbReference>
<evidence type="ECO:0000313" key="3">
    <source>
        <dbReference type="EMBL" id="SUJ24007.1"/>
    </source>
</evidence>
<dbReference type="PANTHER" id="PTHR45856">
    <property type="entry name" value="ALPHA/BETA-HYDROLASES SUPERFAMILY PROTEIN"/>
    <property type="match status" value="1"/>
</dbReference>
<dbReference type="CDD" id="cd00519">
    <property type="entry name" value="Lipase_3"/>
    <property type="match status" value="1"/>
</dbReference>
<feature type="signal peptide" evidence="1">
    <location>
        <begin position="1"/>
        <end position="19"/>
    </location>
</feature>
<accession>A0A380CP65</accession>
<dbReference type="InterPro" id="IPR051218">
    <property type="entry name" value="Sec_MonoDiacylglyc_Lipase"/>
</dbReference>
<feature type="domain" description="Fungal lipase-type" evidence="2">
    <location>
        <begin position="77"/>
        <end position="233"/>
    </location>
</feature>